<organism evidence="2 3">
    <name type="scientific">Natronococcus occultus SP4</name>
    <dbReference type="NCBI Taxonomy" id="694430"/>
    <lineage>
        <taxon>Archaea</taxon>
        <taxon>Methanobacteriati</taxon>
        <taxon>Methanobacteriota</taxon>
        <taxon>Stenosarchaea group</taxon>
        <taxon>Halobacteria</taxon>
        <taxon>Halobacteriales</taxon>
        <taxon>Natrialbaceae</taxon>
        <taxon>Natronococcus</taxon>
    </lineage>
</organism>
<reference evidence="2 3" key="1">
    <citation type="submission" date="2012-11" db="EMBL/GenBank/DDBJ databases">
        <title>FINISHED of Natronococcus occultus SP4, DSM 3396.</title>
        <authorList>
            <consortium name="DOE Joint Genome Institute"/>
            <person name="Eisen J."/>
            <person name="Huntemann M."/>
            <person name="Wei C.-L."/>
            <person name="Han J."/>
            <person name="Detter J.C."/>
            <person name="Han C."/>
            <person name="Tapia R."/>
            <person name="Chen A."/>
            <person name="Kyrpides N."/>
            <person name="Mavromatis K."/>
            <person name="Markowitz V."/>
            <person name="Szeto E."/>
            <person name="Ivanova N."/>
            <person name="Mikhailova N."/>
            <person name="Ovchinnikova G."/>
            <person name="Pagani I."/>
            <person name="Pati A."/>
            <person name="Goodwin L."/>
            <person name="Nordberg H.P."/>
            <person name="Cantor M.N."/>
            <person name="Hua S.X."/>
            <person name="Woyke T."/>
            <person name="Eisen J."/>
            <person name="Klenk H.-P."/>
            <person name="Klenk H.-P."/>
        </authorList>
    </citation>
    <scope>NUCLEOTIDE SEQUENCE [LARGE SCALE GENOMIC DNA]</scope>
    <source>
        <strain evidence="2 3">SP4</strain>
    </source>
</reference>
<dbReference type="CDD" id="cd13540">
    <property type="entry name" value="PBP2_ModA_WtpA"/>
    <property type="match status" value="1"/>
</dbReference>
<dbReference type="EMBL" id="CP003929">
    <property type="protein sequence ID" value="AGB37389.1"/>
    <property type="molecule type" value="Genomic_DNA"/>
</dbReference>
<dbReference type="GO" id="GO:0015689">
    <property type="term" value="P:molybdate ion transport"/>
    <property type="evidence" value="ECO:0007669"/>
    <property type="project" value="TreeGrafter"/>
</dbReference>
<dbReference type="SUPFAM" id="SSF53850">
    <property type="entry name" value="Periplasmic binding protein-like II"/>
    <property type="match status" value="1"/>
</dbReference>
<dbReference type="PANTHER" id="PTHR30632">
    <property type="entry name" value="MOLYBDATE-BINDING PERIPLASMIC PROTEIN"/>
    <property type="match status" value="1"/>
</dbReference>
<dbReference type="GO" id="GO:0030973">
    <property type="term" value="F:molybdate ion binding"/>
    <property type="evidence" value="ECO:0007669"/>
    <property type="project" value="TreeGrafter"/>
</dbReference>
<sequence>MRGDDDRSTASRRAVVAAIGGLGLGAGCLGSDDRVQILSAGSLAVVLEDHVGPAFEEETGIAYEGEYHGANAVMRMVEDGSKHPDVVISADVELLRDRLYPDHADWDVEFAANEVGIAYTPETEPGARLEDGDPWYDVLEDADEGELAISDPDLDPLGYRAVHLFELAEREYGLDGFRDAMVERAYHEPNEPQLLSGIEAGNRACAVAYRNMAVDHDVPFLELPDAYNFGTPEYADRYAEASYTTDEGYETKGSPTVYNATVRRDADRAEVGQQFLSFLLENRTLLEEQGLRRGESLPRAHGELPEGIEP</sequence>
<dbReference type="PANTHER" id="PTHR30632:SF16">
    <property type="entry name" value="MOLYBDATE_TUNGSTATE-BINDING PROTEIN WTPA"/>
    <property type="match status" value="1"/>
</dbReference>
<evidence type="ECO:0000313" key="3">
    <source>
        <dbReference type="Proteomes" id="UP000010878"/>
    </source>
</evidence>
<protein>
    <submittedName>
        <fullName evidence="2">ABC-type molybdate transport system, periplasmic component</fullName>
    </submittedName>
</protein>
<dbReference type="RefSeq" id="WP_015320837.1">
    <property type="nucleotide sequence ID" value="NC_019974.1"/>
</dbReference>
<dbReference type="AlphaFoldDB" id="L0JZ71"/>
<name>L0JZ71_9EURY</name>
<gene>
    <name evidence="2" type="ORF">Natoc_1582</name>
</gene>
<dbReference type="GeneID" id="14404666"/>
<dbReference type="eggNOG" id="arCOG00219">
    <property type="taxonomic scope" value="Archaea"/>
</dbReference>
<dbReference type="Pfam" id="PF13531">
    <property type="entry name" value="SBP_bac_11"/>
    <property type="match status" value="1"/>
</dbReference>
<dbReference type="STRING" id="694430.Natoc_1582"/>
<dbReference type="HOGENOM" id="CLU_055936_2_0_2"/>
<evidence type="ECO:0000256" key="1">
    <source>
        <dbReference type="ARBA" id="ARBA00009438"/>
    </source>
</evidence>
<proteinExistence type="inferred from homology"/>
<dbReference type="Proteomes" id="UP000010878">
    <property type="component" value="Chromosome"/>
</dbReference>
<accession>L0JZ71</accession>
<dbReference type="InterPro" id="IPR050682">
    <property type="entry name" value="ModA/WtpA"/>
</dbReference>
<dbReference type="PROSITE" id="PS51257">
    <property type="entry name" value="PROKAR_LIPOPROTEIN"/>
    <property type="match status" value="1"/>
</dbReference>
<keyword evidence="3" id="KW-1185">Reference proteome</keyword>
<dbReference type="OrthoDB" id="7820at2157"/>
<dbReference type="KEGG" id="nou:Natoc_1582"/>
<dbReference type="Gene3D" id="3.40.190.10">
    <property type="entry name" value="Periplasmic binding protein-like II"/>
    <property type="match status" value="2"/>
</dbReference>
<comment type="similarity">
    <text evidence="1">Belongs to the bacterial solute-binding protein 1 family. WtpA subfamily.</text>
</comment>
<evidence type="ECO:0000313" key="2">
    <source>
        <dbReference type="EMBL" id="AGB37389.1"/>
    </source>
</evidence>